<dbReference type="GO" id="GO:0006813">
    <property type="term" value="P:potassium ion transport"/>
    <property type="evidence" value="ECO:0007669"/>
    <property type="project" value="UniProtKB-KW"/>
</dbReference>
<dbReference type="GO" id="GO:0012505">
    <property type="term" value="C:endomembrane system"/>
    <property type="evidence" value="ECO:0007669"/>
    <property type="project" value="UniProtKB-SubCell"/>
</dbReference>
<dbReference type="PANTHER" id="PTHR46157">
    <property type="entry name" value="K(+) EFFLUX ANTIPORTER 3, CHLOROPLASTIC"/>
    <property type="match status" value="1"/>
</dbReference>
<evidence type="ECO:0000256" key="9">
    <source>
        <dbReference type="ARBA" id="ARBA00023136"/>
    </source>
</evidence>
<evidence type="ECO:0000313" key="12">
    <source>
        <dbReference type="EMBL" id="RDV06675.1"/>
    </source>
</evidence>
<evidence type="ECO:0000256" key="2">
    <source>
        <dbReference type="ARBA" id="ARBA00022448"/>
    </source>
</evidence>
<evidence type="ECO:0000256" key="4">
    <source>
        <dbReference type="ARBA" id="ARBA00022538"/>
    </source>
</evidence>
<dbReference type="InterPro" id="IPR036291">
    <property type="entry name" value="NAD(P)-bd_dom_sf"/>
</dbReference>
<feature type="transmembrane region" description="Helical" evidence="10">
    <location>
        <begin position="193"/>
        <end position="211"/>
    </location>
</feature>
<feature type="transmembrane region" description="Helical" evidence="10">
    <location>
        <begin position="12"/>
        <end position="28"/>
    </location>
</feature>
<feature type="transmembrane region" description="Helical" evidence="10">
    <location>
        <begin position="35"/>
        <end position="59"/>
    </location>
</feature>
<evidence type="ECO:0000256" key="8">
    <source>
        <dbReference type="ARBA" id="ARBA00023065"/>
    </source>
</evidence>
<feature type="transmembrane region" description="Helical" evidence="10">
    <location>
        <begin position="372"/>
        <end position="391"/>
    </location>
</feature>
<evidence type="ECO:0000256" key="6">
    <source>
        <dbReference type="ARBA" id="ARBA00022958"/>
    </source>
</evidence>
<dbReference type="OrthoDB" id="9781411at2"/>
<dbReference type="GO" id="GO:1902600">
    <property type="term" value="P:proton transmembrane transport"/>
    <property type="evidence" value="ECO:0007669"/>
    <property type="project" value="InterPro"/>
</dbReference>
<dbReference type="Gene3D" id="1.20.1530.20">
    <property type="match status" value="1"/>
</dbReference>
<evidence type="ECO:0000259" key="11">
    <source>
        <dbReference type="PROSITE" id="PS51201"/>
    </source>
</evidence>
<feature type="transmembrane region" description="Helical" evidence="10">
    <location>
        <begin position="131"/>
        <end position="149"/>
    </location>
</feature>
<protein>
    <submittedName>
        <fullName evidence="12">Sodium:proton exchanger</fullName>
    </submittedName>
</protein>
<keyword evidence="4" id="KW-0633">Potassium transport</keyword>
<keyword evidence="5 10" id="KW-0812">Transmembrane</keyword>
<dbReference type="InterPro" id="IPR003148">
    <property type="entry name" value="RCK_N"/>
</dbReference>
<reference evidence="13" key="1">
    <citation type="submission" date="2018-08" db="EMBL/GenBank/DDBJ databases">
        <authorList>
            <person name="Kim S.-J."/>
            <person name="Jung G.-Y."/>
        </authorList>
    </citation>
    <scope>NUCLEOTIDE SEQUENCE [LARGE SCALE GENOMIC DNA]</scope>
    <source>
        <strain evidence="13">GY_G</strain>
    </source>
</reference>
<dbReference type="AlphaFoldDB" id="A0A371BGE9"/>
<evidence type="ECO:0000256" key="7">
    <source>
        <dbReference type="ARBA" id="ARBA00022989"/>
    </source>
</evidence>
<feature type="domain" description="RCK N-terminal" evidence="11">
    <location>
        <begin position="416"/>
        <end position="533"/>
    </location>
</feature>
<name>A0A371BGE9_9SPHN</name>
<keyword evidence="3" id="KW-0050">Antiport</keyword>
<keyword evidence="13" id="KW-1185">Reference proteome</keyword>
<dbReference type="PROSITE" id="PS51201">
    <property type="entry name" value="RCK_N"/>
    <property type="match status" value="1"/>
</dbReference>
<feature type="transmembrane region" description="Helical" evidence="10">
    <location>
        <begin position="71"/>
        <end position="90"/>
    </location>
</feature>
<dbReference type="InterPro" id="IPR006153">
    <property type="entry name" value="Cation/H_exchanger_TM"/>
</dbReference>
<keyword evidence="6" id="KW-0630">Potassium</keyword>
<gene>
    <name evidence="12" type="ORF">DXH95_04490</name>
</gene>
<dbReference type="Gene3D" id="3.40.50.720">
    <property type="entry name" value="NAD(P)-binding Rossmann-like Domain"/>
    <property type="match status" value="1"/>
</dbReference>
<evidence type="ECO:0000256" key="1">
    <source>
        <dbReference type="ARBA" id="ARBA00004127"/>
    </source>
</evidence>
<keyword evidence="9 10" id="KW-0472">Membrane</keyword>
<evidence type="ECO:0000256" key="5">
    <source>
        <dbReference type="ARBA" id="ARBA00022692"/>
    </source>
</evidence>
<dbReference type="Pfam" id="PF02254">
    <property type="entry name" value="TrkA_N"/>
    <property type="match status" value="1"/>
</dbReference>
<accession>A0A371BGE9</accession>
<feature type="transmembrane region" description="Helical" evidence="10">
    <location>
        <begin position="161"/>
        <end position="181"/>
    </location>
</feature>
<evidence type="ECO:0000256" key="3">
    <source>
        <dbReference type="ARBA" id="ARBA00022449"/>
    </source>
</evidence>
<comment type="subcellular location">
    <subcellularLocation>
        <location evidence="1">Endomembrane system</location>
        <topology evidence="1">Multi-pass membrane protein</topology>
    </subcellularLocation>
</comment>
<dbReference type="Pfam" id="PF00999">
    <property type="entry name" value="Na_H_Exchanger"/>
    <property type="match status" value="1"/>
</dbReference>
<dbReference type="SUPFAM" id="SSF51735">
    <property type="entry name" value="NAD(P)-binding Rossmann-fold domains"/>
    <property type="match status" value="1"/>
</dbReference>
<feature type="transmembrane region" description="Helical" evidence="10">
    <location>
        <begin position="309"/>
        <end position="328"/>
    </location>
</feature>
<dbReference type="InterPro" id="IPR038770">
    <property type="entry name" value="Na+/solute_symporter_sf"/>
</dbReference>
<evidence type="ECO:0000313" key="13">
    <source>
        <dbReference type="Proteomes" id="UP000263833"/>
    </source>
</evidence>
<keyword evidence="2" id="KW-0813">Transport</keyword>
<feature type="transmembrane region" description="Helical" evidence="10">
    <location>
        <begin position="284"/>
        <end position="302"/>
    </location>
</feature>
<evidence type="ECO:0000256" key="10">
    <source>
        <dbReference type="SAM" id="Phobius"/>
    </source>
</evidence>
<sequence length="596" mass="62933">MAAELHTEGLNNALVILGAAGIVIPAFARLRITPIIGFLLVGVLVGPMGLGSPAAQYPWLRWITISDTAEITRIGEFGIILLLFGIGLELSFRRLWRMRKQVFGLGAAELFGGAILIGGALFAVGYNATEAIGLGLALSLSSTALVLPIAGTTSSVGRSAFAMLLFEDLAIVPIIFVLGVLGPQAASGGGWDALFSVAWQGLSVIVVMLVAGRYLLPPLFGQAARTKSPELFIAATLLVVILSSLATAAVGLSPIVGALIAGLLIAETDYRGEVETVVEPFKGLALGVFLISIGMQIDIGFISSNWDKLVAAVVVAVAINALVVISLLKLAGARPGVATETGLLMASPSETTLIVLGAASAAQIIDPETARFWQVATAIGLLITPILARIGHDMARRIQVRSSGLALEEEIRSDVEPRTVIIGFGRVGQLVAEMLQAHDQPYLAVEHNVDAVVAARRDGYNVIFGDVRKPQTLDRLHLDTAKALVLTMNDPVLAAKTVKRIRAQHADITIVARARDADHAAELYLAGVSDAVPETLESSLQLSEAVLVDLGIAMGPVIASIHEKRDEFRRAIKEAGELDKAPRLKLRSRLNPQAQP</sequence>
<dbReference type="FunFam" id="3.40.50.720:FF:000036">
    <property type="entry name" value="Glutathione-regulated potassium-efflux system protein KefB"/>
    <property type="match status" value="1"/>
</dbReference>
<dbReference type="Proteomes" id="UP000263833">
    <property type="component" value="Unassembled WGS sequence"/>
</dbReference>
<dbReference type="RefSeq" id="WP_115548224.1">
    <property type="nucleotide sequence ID" value="NZ_QRGP01000001.1"/>
</dbReference>
<dbReference type="GO" id="GO:0015297">
    <property type="term" value="F:antiporter activity"/>
    <property type="evidence" value="ECO:0007669"/>
    <property type="project" value="UniProtKB-KW"/>
</dbReference>
<organism evidence="12 13">
    <name type="scientific">Sphingorhabdus pulchriflava</name>
    <dbReference type="NCBI Taxonomy" id="2292257"/>
    <lineage>
        <taxon>Bacteria</taxon>
        <taxon>Pseudomonadati</taxon>
        <taxon>Pseudomonadota</taxon>
        <taxon>Alphaproteobacteria</taxon>
        <taxon>Sphingomonadales</taxon>
        <taxon>Sphingomonadaceae</taxon>
        <taxon>Sphingorhabdus</taxon>
    </lineage>
</organism>
<dbReference type="GO" id="GO:0016020">
    <property type="term" value="C:membrane"/>
    <property type="evidence" value="ECO:0007669"/>
    <property type="project" value="InterPro"/>
</dbReference>
<proteinExistence type="predicted"/>
<dbReference type="PANTHER" id="PTHR46157:SF4">
    <property type="entry name" value="K(+) EFFLUX ANTIPORTER 3, CHLOROPLASTIC"/>
    <property type="match status" value="1"/>
</dbReference>
<keyword evidence="7 10" id="KW-1133">Transmembrane helix</keyword>
<comment type="caution">
    <text evidence="12">The sequence shown here is derived from an EMBL/GenBank/DDBJ whole genome shotgun (WGS) entry which is preliminary data.</text>
</comment>
<keyword evidence="8" id="KW-0406">Ion transport</keyword>
<feature type="transmembrane region" description="Helical" evidence="10">
    <location>
        <begin position="102"/>
        <end position="125"/>
    </location>
</feature>
<dbReference type="EMBL" id="QRGP01000001">
    <property type="protein sequence ID" value="RDV06675.1"/>
    <property type="molecule type" value="Genomic_DNA"/>
</dbReference>
<feature type="transmembrane region" description="Helical" evidence="10">
    <location>
        <begin position="231"/>
        <end position="264"/>
    </location>
</feature>